<keyword evidence="1" id="KW-0812">Transmembrane</keyword>
<comment type="caution">
    <text evidence="2">The sequence shown here is derived from an EMBL/GenBank/DDBJ whole genome shotgun (WGS) entry which is preliminary data.</text>
</comment>
<evidence type="ECO:0000313" key="2">
    <source>
        <dbReference type="EMBL" id="MDT0575068.1"/>
    </source>
</evidence>
<sequence length="72" mass="7318">MANIVNPASSQRGVLRHAAAGLPQGFGTAGGARRVRQVPSPDADWPGAAKVIILATGTALSWGVVILGARLF</sequence>
<dbReference type="RefSeq" id="WP_311339613.1">
    <property type="nucleotide sequence ID" value="NZ_JAVRHS010000001.1"/>
</dbReference>
<keyword evidence="1" id="KW-0472">Membrane</keyword>
<accession>A0ABU2ZEP0</accession>
<feature type="transmembrane region" description="Helical" evidence="1">
    <location>
        <begin position="48"/>
        <end position="69"/>
    </location>
</feature>
<evidence type="ECO:0000256" key="1">
    <source>
        <dbReference type="SAM" id="Phobius"/>
    </source>
</evidence>
<keyword evidence="1" id="KW-1133">Transmembrane helix</keyword>
<name>A0ABU2ZEP0_9SPHN</name>
<organism evidence="2 3">
    <name type="scientific">Croceicoccus esteveae</name>
    <dbReference type="NCBI Taxonomy" id="3075597"/>
    <lineage>
        <taxon>Bacteria</taxon>
        <taxon>Pseudomonadati</taxon>
        <taxon>Pseudomonadota</taxon>
        <taxon>Alphaproteobacteria</taxon>
        <taxon>Sphingomonadales</taxon>
        <taxon>Erythrobacteraceae</taxon>
        <taxon>Croceicoccus</taxon>
    </lineage>
</organism>
<dbReference type="EMBL" id="JAVRHS010000001">
    <property type="protein sequence ID" value="MDT0575068.1"/>
    <property type="molecule type" value="Genomic_DNA"/>
</dbReference>
<reference evidence="2 3" key="1">
    <citation type="submission" date="2023-09" db="EMBL/GenBank/DDBJ databases">
        <authorList>
            <person name="Rey-Velasco X."/>
        </authorList>
    </citation>
    <scope>NUCLEOTIDE SEQUENCE [LARGE SCALE GENOMIC DNA]</scope>
    <source>
        <strain evidence="2 3">F390</strain>
    </source>
</reference>
<protein>
    <submittedName>
        <fullName evidence="2">Uncharacterized protein</fullName>
    </submittedName>
</protein>
<proteinExistence type="predicted"/>
<dbReference type="Proteomes" id="UP001259803">
    <property type="component" value="Unassembled WGS sequence"/>
</dbReference>
<gene>
    <name evidence="2" type="ORF">RM533_02580</name>
</gene>
<evidence type="ECO:0000313" key="3">
    <source>
        <dbReference type="Proteomes" id="UP001259803"/>
    </source>
</evidence>
<keyword evidence="3" id="KW-1185">Reference proteome</keyword>